<name>A0A8H5H970_9AGAR</name>
<dbReference type="OrthoDB" id="2668963at2759"/>
<reference evidence="3 4" key="1">
    <citation type="journal article" date="2020" name="ISME J.">
        <title>Uncovering the hidden diversity of litter-decomposition mechanisms in mushroom-forming fungi.</title>
        <authorList>
            <person name="Floudas D."/>
            <person name="Bentzer J."/>
            <person name="Ahren D."/>
            <person name="Johansson T."/>
            <person name="Persson P."/>
            <person name="Tunlid A."/>
        </authorList>
    </citation>
    <scope>NUCLEOTIDE SEQUENCE [LARGE SCALE GENOMIC DNA]</scope>
    <source>
        <strain evidence="3 4">CBS 406.79</strain>
    </source>
</reference>
<proteinExistence type="predicted"/>
<sequence>MVRHAESDNNKSQRASEAKIALQKRAVEAYQEELAWRNLGLPNLVGAKAICNRFTNLHRAETGQIIKLNYATIINHAKGKPTRAESNAARTWLTAGKIEAVIAYIIEVANQGFPLSHRRLKEHVDEILRGRLGDDFPVSGVGKKWTQHFVRKYSDYIYTTWSSPLDEKRGRAVNPHTNEAYFNLLRKTILKHDISKKIPTRQMKLALLKHRVHESRSLGVDGKARITNKLEAAARTPPSLSQSVLMVHRHLRL</sequence>
<evidence type="ECO:0000259" key="2">
    <source>
        <dbReference type="Pfam" id="PF03221"/>
    </source>
</evidence>
<accession>A0A8H5H970</accession>
<comment type="caution">
    <text evidence="3">The sequence shown here is derived from an EMBL/GenBank/DDBJ whole genome shotgun (WGS) entry which is preliminary data.</text>
</comment>
<evidence type="ECO:0000313" key="4">
    <source>
        <dbReference type="Proteomes" id="UP000518752"/>
    </source>
</evidence>
<dbReference type="Proteomes" id="UP000518752">
    <property type="component" value="Unassembled WGS sequence"/>
</dbReference>
<dbReference type="EMBL" id="JAACJN010000071">
    <property type="protein sequence ID" value="KAF5379261.1"/>
    <property type="molecule type" value="Genomic_DNA"/>
</dbReference>
<feature type="domain" description="HTH CENPB-type" evidence="2">
    <location>
        <begin position="99"/>
        <end position="156"/>
    </location>
</feature>
<dbReference type="Pfam" id="PF03221">
    <property type="entry name" value="HTH_Tnp_Tc5"/>
    <property type="match status" value="1"/>
</dbReference>
<keyword evidence="4" id="KW-1185">Reference proteome</keyword>
<dbReference type="InterPro" id="IPR006600">
    <property type="entry name" value="HTH_CenpB_DNA-bd_dom"/>
</dbReference>
<evidence type="ECO:0000256" key="1">
    <source>
        <dbReference type="ARBA" id="ARBA00023125"/>
    </source>
</evidence>
<dbReference type="AlphaFoldDB" id="A0A8H5H970"/>
<protein>
    <recommendedName>
        <fullName evidence="2">HTH CENPB-type domain-containing protein</fullName>
    </recommendedName>
</protein>
<dbReference type="GO" id="GO:0003677">
    <property type="term" value="F:DNA binding"/>
    <property type="evidence" value="ECO:0007669"/>
    <property type="project" value="UniProtKB-KW"/>
</dbReference>
<organism evidence="3 4">
    <name type="scientific">Collybiopsis confluens</name>
    <dbReference type="NCBI Taxonomy" id="2823264"/>
    <lineage>
        <taxon>Eukaryota</taxon>
        <taxon>Fungi</taxon>
        <taxon>Dikarya</taxon>
        <taxon>Basidiomycota</taxon>
        <taxon>Agaricomycotina</taxon>
        <taxon>Agaricomycetes</taxon>
        <taxon>Agaricomycetidae</taxon>
        <taxon>Agaricales</taxon>
        <taxon>Marasmiineae</taxon>
        <taxon>Omphalotaceae</taxon>
        <taxon>Collybiopsis</taxon>
    </lineage>
</organism>
<evidence type="ECO:0000313" key="3">
    <source>
        <dbReference type="EMBL" id="KAF5379261.1"/>
    </source>
</evidence>
<keyword evidence="1" id="KW-0238">DNA-binding</keyword>
<gene>
    <name evidence="3" type="ORF">D9757_010705</name>
</gene>